<evidence type="ECO:0000313" key="1">
    <source>
        <dbReference type="EMBL" id="MCZ8380665.1"/>
    </source>
</evidence>
<sequence length="262" mass="28235">MVSVDEFSKLVDAAYAAAAVPAQWHSVLTGVGRTLGGNGAALLTSNGPVWTIDHALLPSEAQMSYAQHYCRVDHTMAALRKGPVGALRTGDELIRPYRNEEFYRDWLHPHGIEDGMFVRLDGTPNPTVLIVHTGKRRTAFATDERVSVMRALSPHLQRALGMRRQLSGAADHAADIVDALTSVTHGVVVIGARRTIVMLNSTAEQQLRAADGLHFRFGRLGADTAGAEHALRRSLTAALFGDQSGIRSGGTLLCERPSGKRA</sequence>
<dbReference type="EMBL" id="JAPZPY010000008">
    <property type="protein sequence ID" value="MCZ8380665.1"/>
    <property type="molecule type" value="Genomic_DNA"/>
</dbReference>
<dbReference type="RefSeq" id="WP_269895277.1">
    <property type="nucleotide sequence ID" value="NZ_JAPZPY010000008.1"/>
</dbReference>
<organism evidence="1 2">
    <name type="scientific">Mycobacterium hippophais</name>
    <dbReference type="NCBI Taxonomy" id="3016340"/>
    <lineage>
        <taxon>Bacteria</taxon>
        <taxon>Bacillati</taxon>
        <taxon>Actinomycetota</taxon>
        <taxon>Actinomycetes</taxon>
        <taxon>Mycobacteriales</taxon>
        <taxon>Mycobacteriaceae</taxon>
        <taxon>Mycobacterium</taxon>
    </lineage>
</organism>
<evidence type="ECO:0000313" key="2">
    <source>
        <dbReference type="Proteomes" id="UP001142153"/>
    </source>
</evidence>
<accession>A0ABT4PVR6</accession>
<keyword evidence="2" id="KW-1185">Reference proteome</keyword>
<gene>
    <name evidence="1" type="ORF">O6P37_17500</name>
</gene>
<name>A0ABT4PVR6_9MYCO</name>
<protein>
    <submittedName>
        <fullName evidence="1">Helix-turn-helix transcriptional regulator</fullName>
    </submittedName>
</protein>
<dbReference type="Proteomes" id="UP001142153">
    <property type="component" value="Unassembled WGS sequence"/>
</dbReference>
<reference evidence="1" key="1">
    <citation type="submission" date="2022-12" db="EMBL/GenBank/DDBJ databases">
        <authorList>
            <person name="Deng Y."/>
            <person name="Zhang Y.-Q."/>
        </authorList>
    </citation>
    <scope>NUCLEOTIDE SEQUENCE</scope>
    <source>
        <strain evidence="1">CPCC 205372</strain>
    </source>
</reference>
<proteinExistence type="predicted"/>
<comment type="caution">
    <text evidence="1">The sequence shown here is derived from an EMBL/GenBank/DDBJ whole genome shotgun (WGS) entry which is preliminary data.</text>
</comment>